<dbReference type="InterPro" id="IPR038071">
    <property type="entry name" value="UROD/MetE-like_sf"/>
</dbReference>
<evidence type="ECO:0000256" key="6">
    <source>
        <dbReference type="ARBA" id="ARBA00022605"/>
    </source>
</evidence>
<reference evidence="18" key="1">
    <citation type="journal article" date="2019" name="Plant J.">
        <title>Chlorella vulgaris genome assembly and annotation reveals the molecular basis for metabolic acclimation to high light conditions.</title>
        <authorList>
            <person name="Cecchin M."/>
            <person name="Marcolungo L."/>
            <person name="Rossato M."/>
            <person name="Girolomoni L."/>
            <person name="Cosentino E."/>
            <person name="Cuine S."/>
            <person name="Li-Beisson Y."/>
            <person name="Delledonne M."/>
            <person name="Ballottari M."/>
        </authorList>
    </citation>
    <scope>NUCLEOTIDE SEQUENCE</scope>
    <source>
        <strain evidence="18">211/11P</strain>
    </source>
</reference>
<name>A0A9D4TK58_CHLVU</name>
<feature type="binding site" evidence="13">
    <location>
        <position position="736"/>
    </location>
    <ligand>
        <name>Zn(2+)</name>
        <dbReference type="ChEBI" id="CHEBI:29105"/>
        <label>1</label>
        <note>catalytic</note>
    </ligand>
</feature>
<comment type="function">
    <text evidence="1">Catalyzes the transfer of a methyl group from 5-methyltetrahydrofolate to homocysteine resulting in methionine formation.</text>
</comment>
<feature type="binding site" evidence="12">
    <location>
        <position position="605"/>
    </location>
    <ligand>
        <name>L-methionine</name>
        <dbReference type="ChEBI" id="CHEBI:57844"/>
    </ligand>
</feature>
<dbReference type="Proteomes" id="UP001055712">
    <property type="component" value="Unassembled WGS sequence"/>
</dbReference>
<keyword evidence="10" id="KW-0486">Methionine biosynthesis</keyword>
<keyword evidence="8 13" id="KW-0479">Metal-binding</keyword>
<keyword evidence="9 13" id="KW-0862">Zinc</keyword>
<keyword evidence="7" id="KW-0808">Transferase</keyword>
<comment type="cofactor">
    <cofactor evidence="13">
        <name>Zn(2+)</name>
        <dbReference type="ChEBI" id="CHEBI:29105"/>
    </cofactor>
    <text evidence="13">Binds 2 Zn(2+) ions per subunit.</text>
</comment>
<evidence type="ECO:0000256" key="4">
    <source>
        <dbReference type="ARBA" id="ARBA00012034"/>
    </source>
</evidence>
<feature type="binding site" evidence="12">
    <location>
        <position position="129"/>
    </location>
    <ligand>
        <name>5-methyltetrahydropteroyltri-L-glutamate</name>
        <dbReference type="ChEBI" id="CHEBI:58207"/>
    </ligand>
</feature>
<feature type="binding site" evidence="12">
    <location>
        <position position="19"/>
    </location>
    <ligand>
        <name>5-methyltetrahydropteroyltri-L-glutamate</name>
        <dbReference type="ChEBI" id="CHEBI:58207"/>
    </ligand>
</feature>
<feature type="region of interest" description="Disordered" evidence="15">
    <location>
        <begin position="766"/>
        <end position="800"/>
    </location>
</feature>
<feature type="binding site" evidence="13">
    <location>
        <position position="671"/>
    </location>
    <ligand>
        <name>Zn(2+)</name>
        <dbReference type="ChEBI" id="CHEBI:29105"/>
        <label>1</label>
        <note>catalytic</note>
    </ligand>
</feature>
<dbReference type="GO" id="GO:0003871">
    <property type="term" value="F:5-methyltetrahydropteroyltriglutamate-homocysteine S-methyltransferase activity"/>
    <property type="evidence" value="ECO:0007669"/>
    <property type="project" value="UniProtKB-EC"/>
</dbReference>
<dbReference type="OrthoDB" id="1053771at2759"/>
<feature type="domain" description="Cobalamin-independent methionine synthase MetE C-terminal/archaeal" evidence="16">
    <location>
        <begin position="432"/>
        <end position="758"/>
    </location>
</feature>
<comment type="catalytic activity">
    <reaction evidence="11">
        <text>5-methyltetrahydropteroyltri-L-glutamate + L-homocysteine = tetrahydropteroyltri-L-glutamate + L-methionine</text>
        <dbReference type="Rhea" id="RHEA:21196"/>
        <dbReference type="ChEBI" id="CHEBI:57844"/>
        <dbReference type="ChEBI" id="CHEBI:58140"/>
        <dbReference type="ChEBI" id="CHEBI:58199"/>
        <dbReference type="ChEBI" id="CHEBI:58207"/>
        <dbReference type="EC" id="2.1.1.14"/>
    </reaction>
</comment>
<keyword evidence="5" id="KW-0489">Methyltransferase</keyword>
<dbReference type="PANTHER" id="PTHR30519">
    <property type="entry name" value="5-METHYLTETRAHYDROPTEROYLTRIGLUTAMATE--HOMOCYSTEINE METHYLTRANSFERASE"/>
    <property type="match status" value="1"/>
</dbReference>
<evidence type="ECO:0000313" key="19">
    <source>
        <dbReference type="Proteomes" id="UP001055712"/>
    </source>
</evidence>
<dbReference type="InterPro" id="IPR013215">
    <property type="entry name" value="Cbl-indep_Met_Synth_N"/>
</dbReference>
<dbReference type="CDD" id="cd03311">
    <property type="entry name" value="CIMS_C_terminal_like"/>
    <property type="match status" value="1"/>
</dbReference>
<evidence type="ECO:0000256" key="3">
    <source>
        <dbReference type="ARBA" id="ARBA00009553"/>
    </source>
</evidence>
<feature type="compositionally biased region" description="Basic and acidic residues" evidence="15">
    <location>
        <begin position="766"/>
        <end position="777"/>
    </location>
</feature>
<proteinExistence type="inferred from homology"/>
<dbReference type="Pfam" id="PF08267">
    <property type="entry name" value="Meth_synt_1"/>
    <property type="match status" value="1"/>
</dbReference>
<dbReference type="Pfam" id="PF01717">
    <property type="entry name" value="Meth_synt_2"/>
    <property type="match status" value="1"/>
</dbReference>
<reference evidence="18" key="2">
    <citation type="submission" date="2020-11" db="EMBL/GenBank/DDBJ databases">
        <authorList>
            <person name="Cecchin M."/>
            <person name="Marcolungo L."/>
            <person name="Rossato M."/>
            <person name="Girolomoni L."/>
            <person name="Cosentino E."/>
            <person name="Cuine S."/>
            <person name="Li-Beisson Y."/>
            <person name="Delledonne M."/>
            <person name="Ballottari M."/>
        </authorList>
    </citation>
    <scope>NUCLEOTIDE SEQUENCE</scope>
    <source>
        <strain evidence="18">211/11P</strain>
        <tissue evidence="18">Whole cell</tissue>
    </source>
</reference>
<feature type="active site" description="Proton donor" evidence="14">
    <location>
        <position position="700"/>
    </location>
</feature>
<dbReference type="InterPro" id="IPR002629">
    <property type="entry name" value="Met_Synth_C/arc"/>
</dbReference>
<evidence type="ECO:0000256" key="8">
    <source>
        <dbReference type="ARBA" id="ARBA00022723"/>
    </source>
</evidence>
<evidence type="ECO:0000256" key="7">
    <source>
        <dbReference type="ARBA" id="ARBA00022679"/>
    </source>
</evidence>
<dbReference type="GO" id="GO:0009086">
    <property type="term" value="P:methionine biosynthetic process"/>
    <property type="evidence" value="ECO:0007669"/>
    <property type="project" value="UniProtKB-KW"/>
</dbReference>
<evidence type="ECO:0000259" key="17">
    <source>
        <dbReference type="Pfam" id="PF08267"/>
    </source>
</evidence>
<evidence type="ECO:0000256" key="14">
    <source>
        <dbReference type="PIRSR" id="PIRSR000382-3"/>
    </source>
</evidence>
<comment type="caution">
    <text evidence="18">The sequence shown here is derived from an EMBL/GenBank/DDBJ whole genome shotgun (WGS) entry which is preliminary data.</text>
</comment>
<dbReference type="GO" id="GO:0008270">
    <property type="term" value="F:zinc ion binding"/>
    <property type="evidence" value="ECO:0007669"/>
    <property type="project" value="InterPro"/>
</dbReference>
<keyword evidence="6" id="KW-0028">Amino-acid biosynthesis</keyword>
<feature type="binding site" evidence="12">
    <location>
        <position position="567"/>
    </location>
    <ligand>
        <name>5-methyltetrahydropteroyltri-L-glutamate</name>
        <dbReference type="ChEBI" id="CHEBI:58207"/>
    </ligand>
</feature>
<comment type="similarity">
    <text evidence="3">Belongs to the vitamin-B12 independent methionine synthase family.</text>
</comment>
<evidence type="ECO:0000256" key="10">
    <source>
        <dbReference type="ARBA" id="ARBA00023167"/>
    </source>
</evidence>
<dbReference type="InterPro" id="IPR006276">
    <property type="entry name" value="Cobalamin-indep_Met_synthase"/>
</dbReference>
<dbReference type="EC" id="2.1.1.14" evidence="4"/>
<dbReference type="AlphaFoldDB" id="A0A9D4TK58"/>
<accession>A0A9D4TK58</accession>
<protein>
    <recommendedName>
        <fullName evidence="4">5-methyltetrahydropteroyltriglutamate--homocysteine S-methyltransferase</fullName>
        <ecNumber evidence="4">2.1.1.14</ecNumber>
    </recommendedName>
</protein>
<evidence type="ECO:0000256" key="12">
    <source>
        <dbReference type="PIRSR" id="PIRSR000382-1"/>
    </source>
</evidence>
<dbReference type="SUPFAM" id="SSF51726">
    <property type="entry name" value="UROD/MetE-like"/>
    <property type="match status" value="2"/>
</dbReference>
<feature type="binding site" evidence="12">
    <location>
        <position position="490"/>
    </location>
    <ligand>
        <name>L-methionine</name>
        <dbReference type="ChEBI" id="CHEBI:57844"/>
    </ligand>
</feature>
<feature type="domain" description="Cobalamin-independent methionine synthase MetE N-terminal" evidence="17">
    <location>
        <begin position="4"/>
        <end position="319"/>
    </location>
</feature>
<feature type="binding site" evidence="13">
    <location>
        <position position="649"/>
    </location>
    <ligand>
        <name>Zn(2+)</name>
        <dbReference type="ChEBI" id="CHEBI:29105"/>
        <label>1</label>
        <note>catalytic</note>
    </ligand>
</feature>
<comment type="pathway">
    <text evidence="2">Amino-acid biosynthesis; L-methionine biosynthesis via de novo pathway; L-methionine from L-homocysteine (MetE route): step 1/1.</text>
</comment>
<evidence type="ECO:0000256" key="15">
    <source>
        <dbReference type="SAM" id="MobiDB-lite"/>
    </source>
</evidence>
<evidence type="ECO:0000313" key="18">
    <source>
        <dbReference type="EMBL" id="KAI3428019.1"/>
    </source>
</evidence>
<keyword evidence="19" id="KW-1185">Reference proteome</keyword>
<dbReference type="PIRSF" id="PIRSF000382">
    <property type="entry name" value="MeTrfase_B12_ind"/>
    <property type="match status" value="1"/>
</dbReference>
<feature type="binding site" evidence="12">
    <location>
        <begin position="437"/>
        <end position="439"/>
    </location>
    <ligand>
        <name>L-methionine</name>
        <dbReference type="ChEBI" id="CHEBI:57844"/>
    </ligand>
</feature>
<evidence type="ECO:0000256" key="9">
    <source>
        <dbReference type="ARBA" id="ARBA00022833"/>
    </source>
</evidence>
<evidence type="ECO:0000259" key="16">
    <source>
        <dbReference type="Pfam" id="PF01717"/>
    </source>
</evidence>
<dbReference type="NCBIfam" id="NF003556">
    <property type="entry name" value="PRK05222.1"/>
    <property type="match status" value="1"/>
</dbReference>
<organism evidence="18 19">
    <name type="scientific">Chlorella vulgaris</name>
    <name type="common">Green alga</name>
    <dbReference type="NCBI Taxonomy" id="3077"/>
    <lineage>
        <taxon>Eukaryota</taxon>
        <taxon>Viridiplantae</taxon>
        <taxon>Chlorophyta</taxon>
        <taxon>core chlorophytes</taxon>
        <taxon>Trebouxiophyceae</taxon>
        <taxon>Chlorellales</taxon>
        <taxon>Chlorellaceae</taxon>
        <taxon>Chlorella clade</taxon>
        <taxon>Chlorella</taxon>
    </lineage>
</organism>
<evidence type="ECO:0000256" key="13">
    <source>
        <dbReference type="PIRSR" id="PIRSR000382-2"/>
    </source>
</evidence>
<dbReference type="GO" id="GO:0032259">
    <property type="term" value="P:methylation"/>
    <property type="evidence" value="ECO:0007669"/>
    <property type="project" value="UniProtKB-KW"/>
</dbReference>
<gene>
    <name evidence="18" type="ORF">D9Q98_006405</name>
</gene>
<sequence>MISTSTIGFPRTGPAREMKKALEAHWAGTSDAQALLSTAAGVEAEAWRRQADAGIQLIAIDGTLYDHVLDATFQLGLIPDRFQAFKKSTAASASNASNGIAAGLPLYFALARGAEGATACDMSKHFDSNYHHLVPELDASSEPVPDWSMLLDRVKRAQGVVGAERAVPMVVGPNTLLGLARGSFDRSALLPRLVPAYAQLLKQLAELGVPEVQIHEPILTLSGSEELAADCSAAYRELAAVGLPINIVIPYDDVPEETYRWLVELPVAAISLDFLGVPGADYGSCTAQLIAKHGFPKSKRLGAGVIDGRGAWADDGKAARLVASLRELLGADQAISVQPSTSLQHVPYDLSAEPSVPTGLSRPLAFAAQKLAEIVAVAEAVQGAAPGSIQPLDLAAFTGAPEGVQRELPAELIKRAEPYEQRRPKQVQYRPFPTTTIGSFPQTPAIRRARLAFKKERISPDQYRERMAAEIGFCIGAQEALGVDVLVHGEAERSDMVEYFGLKLEGYYFTEHGWVQSYGSRYVRPPIIVGDISRTAPMTVHEFELAQGLTSKPVKGMLTGPVTILQWSFPRVDTTRKEQAAQLAMALRGEVADLAAAGCRVLQVDEPALREGLPLKASRRQAYLRWAVDSFRLATACAAPEVQVVTHLCYSDFGDIMQAIQEMDADVLTIENSRSDNEMIVALAGSGYPRDVGPGVYDVHSPVVPSVGWLADRIRSFLEAGLMGGDATRIHVNPDCGLKTRRWEEVLPSLRNMVAAAALVREEVEAAGAKKEKEGGTKRPSTPTKPGAGAEARAAGGGASTAPFACLCCLA</sequence>
<evidence type="ECO:0000256" key="11">
    <source>
        <dbReference type="ARBA" id="ARBA00048690"/>
    </source>
</evidence>
<dbReference type="Gene3D" id="3.20.20.210">
    <property type="match status" value="2"/>
</dbReference>
<evidence type="ECO:0000256" key="2">
    <source>
        <dbReference type="ARBA" id="ARBA00004681"/>
    </source>
</evidence>
<evidence type="ECO:0000256" key="1">
    <source>
        <dbReference type="ARBA" id="ARBA00002777"/>
    </source>
</evidence>
<feature type="binding site" evidence="13">
    <location>
        <position position="647"/>
    </location>
    <ligand>
        <name>Zn(2+)</name>
        <dbReference type="ChEBI" id="CHEBI:29105"/>
        <label>1</label>
        <note>catalytic</note>
    </ligand>
</feature>
<dbReference type="EMBL" id="SIDB01000009">
    <property type="protein sequence ID" value="KAI3428019.1"/>
    <property type="molecule type" value="Genomic_DNA"/>
</dbReference>
<evidence type="ECO:0000256" key="5">
    <source>
        <dbReference type="ARBA" id="ARBA00022603"/>
    </source>
</evidence>